<name>A0A136IKL2_9PEZI</name>
<proteinExistence type="predicted"/>
<keyword evidence="3" id="KW-1185">Reference proteome</keyword>
<evidence type="ECO:0000313" key="2">
    <source>
        <dbReference type="EMBL" id="KXJ85500.1"/>
    </source>
</evidence>
<sequence length="109" mass="11764">MQVSKRSVSEESRPSPAHTHAHTTDSQLTSSRTRPTSTAKPLQTITPMPVGRDCVRGYPCRCSSTRTTHSPPRLSSAQRRECVMSTRVRAAAAGNLGSCCRETSRGPPA</sequence>
<evidence type="ECO:0000256" key="1">
    <source>
        <dbReference type="SAM" id="MobiDB-lite"/>
    </source>
</evidence>
<dbReference type="Proteomes" id="UP000070501">
    <property type="component" value="Unassembled WGS sequence"/>
</dbReference>
<gene>
    <name evidence="2" type="ORF">Micbo1qcDRAFT_169333</name>
</gene>
<protein>
    <submittedName>
        <fullName evidence="2">Uncharacterized protein</fullName>
    </submittedName>
</protein>
<organism evidence="2 3">
    <name type="scientific">Microdochium bolleyi</name>
    <dbReference type="NCBI Taxonomy" id="196109"/>
    <lineage>
        <taxon>Eukaryota</taxon>
        <taxon>Fungi</taxon>
        <taxon>Dikarya</taxon>
        <taxon>Ascomycota</taxon>
        <taxon>Pezizomycotina</taxon>
        <taxon>Sordariomycetes</taxon>
        <taxon>Xylariomycetidae</taxon>
        <taxon>Xylariales</taxon>
        <taxon>Microdochiaceae</taxon>
        <taxon>Microdochium</taxon>
    </lineage>
</organism>
<evidence type="ECO:0000313" key="3">
    <source>
        <dbReference type="Proteomes" id="UP000070501"/>
    </source>
</evidence>
<feature type="non-terminal residue" evidence="2">
    <location>
        <position position="109"/>
    </location>
</feature>
<dbReference type="EMBL" id="KQ964280">
    <property type="protein sequence ID" value="KXJ85500.1"/>
    <property type="molecule type" value="Genomic_DNA"/>
</dbReference>
<feature type="region of interest" description="Disordered" evidence="1">
    <location>
        <begin position="1"/>
        <end position="50"/>
    </location>
</feature>
<accession>A0A136IKL2</accession>
<dbReference type="AlphaFoldDB" id="A0A136IKL2"/>
<feature type="compositionally biased region" description="Polar residues" evidence="1">
    <location>
        <begin position="24"/>
        <end position="46"/>
    </location>
</feature>
<reference evidence="3" key="1">
    <citation type="submission" date="2016-02" db="EMBL/GenBank/DDBJ databases">
        <title>Draft genome sequence of Microdochium bolleyi, a fungal endophyte of beachgrass.</title>
        <authorList>
            <consortium name="DOE Joint Genome Institute"/>
            <person name="David A.S."/>
            <person name="May G."/>
            <person name="Haridas S."/>
            <person name="Lim J."/>
            <person name="Wang M."/>
            <person name="Labutti K."/>
            <person name="Lipzen A."/>
            <person name="Barry K."/>
            <person name="Grigoriev I.V."/>
        </authorList>
    </citation>
    <scope>NUCLEOTIDE SEQUENCE [LARGE SCALE GENOMIC DNA]</scope>
    <source>
        <strain evidence="3">J235TASD1</strain>
    </source>
</reference>
<dbReference type="InParanoid" id="A0A136IKL2"/>